<gene>
    <name evidence="1" type="ORF">QJS10_CPA10g01934</name>
</gene>
<dbReference type="EMBL" id="JAUJYO010000010">
    <property type="protein sequence ID" value="KAK1306175.1"/>
    <property type="molecule type" value="Genomic_DNA"/>
</dbReference>
<proteinExistence type="predicted"/>
<name>A0AAV9DYL5_ACOCL</name>
<keyword evidence="2" id="KW-1185">Reference proteome</keyword>
<organism evidence="1 2">
    <name type="scientific">Acorus calamus</name>
    <name type="common">Sweet flag</name>
    <dbReference type="NCBI Taxonomy" id="4465"/>
    <lineage>
        <taxon>Eukaryota</taxon>
        <taxon>Viridiplantae</taxon>
        <taxon>Streptophyta</taxon>
        <taxon>Embryophyta</taxon>
        <taxon>Tracheophyta</taxon>
        <taxon>Spermatophyta</taxon>
        <taxon>Magnoliopsida</taxon>
        <taxon>Liliopsida</taxon>
        <taxon>Acoraceae</taxon>
        <taxon>Acorus</taxon>
    </lineage>
</organism>
<dbReference type="Proteomes" id="UP001180020">
    <property type="component" value="Unassembled WGS sequence"/>
</dbReference>
<comment type="caution">
    <text evidence="1">The sequence shown here is derived from an EMBL/GenBank/DDBJ whole genome shotgun (WGS) entry which is preliminary data.</text>
</comment>
<evidence type="ECO:0000313" key="1">
    <source>
        <dbReference type="EMBL" id="KAK1306175.1"/>
    </source>
</evidence>
<evidence type="ECO:0000313" key="2">
    <source>
        <dbReference type="Proteomes" id="UP001180020"/>
    </source>
</evidence>
<dbReference type="AlphaFoldDB" id="A0AAV9DYL5"/>
<accession>A0AAV9DYL5</accession>
<sequence>MGGTSEKSLKKQKMEKFMEYTKKILCCFNSRRSTDQTAVVLCDELFKPAKKRHVDGDDPVLSAYIAAQNYFTVRPNIYL</sequence>
<reference evidence="1" key="1">
    <citation type="journal article" date="2023" name="Nat. Commun.">
        <title>Diploid and tetraploid genomes of Acorus and the evolution of monocots.</title>
        <authorList>
            <person name="Ma L."/>
            <person name="Liu K.W."/>
            <person name="Li Z."/>
            <person name="Hsiao Y.Y."/>
            <person name="Qi Y."/>
            <person name="Fu T."/>
            <person name="Tang G.D."/>
            <person name="Zhang D."/>
            <person name="Sun W.H."/>
            <person name="Liu D.K."/>
            <person name="Li Y."/>
            <person name="Chen G.Z."/>
            <person name="Liu X.D."/>
            <person name="Liao X.Y."/>
            <person name="Jiang Y.T."/>
            <person name="Yu X."/>
            <person name="Hao Y."/>
            <person name="Huang J."/>
            <person name="Zhao X.W."/>
            <person name="Ke S."/>
            <person name="Chen Y.Y."/>
            <person name="Wu W.L."/>
            <person name="Hsu J.L."/>
            <person name="Lin Y.F."/>
            <person name="Huang M.D."/>
            <person name="Li C.Y."/>
            <person name="Huang L."/>
            <person name="Wang Z.W."/>
            <person name="Zhao X."/>
            <person name="Zhong W.Y."/>
            <person name="Peng D.H."/>
            <person name="Ahmad S."/>
            <person name="Lan S."/>
            <person name="Zhang J.S."/>
            <person name="Tsai W.C."/>
            <person name="Van de Peer Y."/>
            <person name="Liu Z.J."/>
        </authorList>
    </citation>
    <scope>NUCLEOTIDE SEQUENCE</scope>
    <source>
        <strain evidence="1">CP</strain>
    </source>
</reference>
<protein>
    <submittedName>
        <fullName evidence="1">Uncharacterized protein</fullName>
    </submittedName>
</protein>
<reference evidence="1" key="2">
    <citation type="submission" date="2023-06" db="EMBL/GenBank/DDBJ databases">
        <authorList>
            <person name="Ma L."/>
            <person name="Liu K.-W."/>
            <person name="Li Z."/>
            <person name="Hsiao Y.-Y."/>
            <person name="Qi Y."/>
            <person name="Fu T."/>
            <person name="Tang G."/>
            <person name="Zhang D."/>
            <person name="Sun W.-H."/>
            <person name="Liu D.-K."/>
            <person name="Li Y."/>
            <person name="Chen G.-Z."/>
            <person name="Liu X.-D."/>
            <person name="Liao X.-Y."/>
            <person name="Jiang Y.-T."/>
            <person name="Yu X."/>
            <person name="Hao Y."/>
            <person name="Huang J."/>
            <person name="Zhao X.-W."/>
            <person name="Ke S."/>
            <person name="Chen Y.-Y."/>
            <person name="Wu W.-L."/>
            <person name="Hsu J.-L."/>
            <person name="Lin Y.-F."/>
            <person name="Huang M.-D."/>
            <person name="Li C.-Y."/>
            <person name="Huang L."/>
            <person name="Wang Z.-W."/>
            <person name="Zhao X."/>
            <person name="Zhong W.-Y."/>
            <person name="Peng D.-H."/>
            <person name="Ahmad S."/>
            <person name="Lan S."/>
            <person name="Zhang J.-S."/>
            <person name="Tsai W.-C."/>
            <person name="Van De Peer Y."/>
            <person name="Liu Z.-J."/>
        </authorList>
    </citation>
    <scope>NUCLEOTIDE SEQUENCE</scope>
    <source>
        <strain evidence="1">CP</strain>
        <tissue evidence="1">Leaves</tissue>
    </source>
</reference>